<gene>
    <name evidence="1" type="ORF">J2X05_000352</name>
</gene>
<accession>A0ABU1UT39</accession>
<reference evidence="1 2" key="1">
    <citation type="submission" date="2023-07" db="EMBL/GenBank/DDBJ databases">
        <title>Sorghum-associated microbial communities from plants grown in Nebraska, USA.</title>
        <authorList>
            <person name="Schachtman D."/>
        </authorList>
    </citation>
    <scope>NUCLEOTIDE SEQUENCE [LARGE SCALE GENOMIC DNA]</scope>
    <source>
        <strain evidence="1 2">BE190</strain>
    </source>
</reference>
<comment type="caution">
    <text evidence="1">The sequence shown here is derived from an EMBL/GenBank/DDBJ whole genome shotgun (WGS) entry which is preliminary data.</text>
</comment>
<dbReference type="Proteomes" id="UP001253595">
    <property type="component" value="Unassembled WGS sequence"/>
</dbReference>
<sequence>MSAPEFDIIFRGDIVFGHQLAEVKAKLQQLFKADAAKIDALFTGRPVPLKRNLDEATANKYRDALIKAGAMVEVCSSDTSPANAAPKPAPVPRRTAEAIVPAAASVVSGWTLAPLGSDLLPAKERPAAPVPVSVDISGLSLRAAEGNLVDVTEVHEEIHAQVIAPDLGLAAVGADLISADEKLELPLVEIELEDWDIAEAGSDLLSEDERPIVLPAIVEVGDYGLAPAGSDLGQLKPTVKPVTPDVSGLRLADSGK</sequence>
<evidence type="ECO:0008006" key="3">
    <source>
        <dbReference type="Google" id="ProtNLM"/>
    </source>
</evidence>
<organism evidence="1 2">
    <name type="scientific">Cellvibrio fibrivorans</name>
    <dbReference type="NCBI Taxonomy" id="126350"/>
    <lineage>
        <taxon>Bacteria</taxon>
        <taxon>Pseudomonadati</taxon>
        <taxon>Pseudomonadota</taxon>
        <taxon>Gammaproteobacteria</taxon>
        <taxon>Cellvibrionales</taxon>
        <taxon>Cellvibrionaceae</taxon>
        <taxon>Cellvibrio</taxon>
    </lineage>
</organism>
<protein>
    <recommendedName>
        <fullName evidence="3">Ribosomal protein L7/L12 C-terminal domain-containing protein</fullName>
    </recommendedName>
</protein>
<keyword evidence="2" id="KW-1185">Reference proteome</keyword>
<dbReference type="EMBL" id="JAVDVX010000001">
    <property type="protein sequence ID" value="MDR7088349.1"/>
    <property type="molecule type" value="Genomic_DNA"/>
</dbReference>
<evidence type="ECO:0000313" key="2">
    <source>
        <dbReference type="Proteomes" id="UP001253595"/>
    </source>
</evidence>
<evidence type="ECO:0000313" key="1">
    <source>
        <dbReference type="EMBL" id="MDR7088349.1"/>
    </source>
</evidence>
<proteinExistence type="predicted"/>
<dbReference type="RefSeq" id="WP_310067866.1">
    <property type="nucleotide sequence ID" value="NZ_JAVDVX010000001.1"/>
</dbReference>
<name>A0ABU1UT39_9GAMM</name>